<feature type="compositionally biased region" description="Polar residues" evidence="1">
    <location>
        <begin position="91"/>
        <end position="101"/>
    </location>
</feature>
<dbReference type="EMBL" id="JAIFRP010000007">
    <property type="protein sequence ID" value="KAK2587344.1"/>
    <property type="molecule type" value="Genomic_DNA"/>
</dbReference>
<comment type="caution">
    <text evidence="2">The sequence shown here is derived from an EMBL/GenBank/DDBJ whole genome shotgun (WGS) entry which is preliminary data.</text>
</comment>
<organism evidence="2 3">
    <name type="scientific">Odynerus spinipes</name>
    <dbReference type="NCBI Taxonomy" id="1348599"/>
    <lineage>
        <taxon>Eukaryota</taxon>
        <taxon>Metazoa</taxon>
        <taxon>Ecdysozoa</taxon>
        <taxon>Arthropoda</taxon>
        <taxon>Hexapoda</taxon>
        <taxon>Insecta</taxon>
        <taxon>Pterygota</taxon>
        <taxon>Neoptera</taxon>
        <taxon>Endopterygota</taxon>
        <taxon>Hymenoptera</taxon>
        <taxon>Apocrita</taxon>
        <taxon>Aculeata</taxon>
        <taxon>Vespoidea</taxon>
        <taxon>Vespidae</taxon>
        <taxon>Eumeninae</taxon>
        <taxon>Odynerus</taxon>
    </lineage>
</organism>
<dbReference type="Proteomes" id="UP001258017">
    <property type="component" value="Unassembled WGS sequence"/>
</dbReference>
<name>A0AAD9VUJ9_9HYME</name>
<reference evidence="2" key="1">
    <citation type="submission" date="2021-08" db="EMBL/GenBank/DDBJ databases">
        <authorList>
            <person name="Misof B."/>
            <person name="Oliver O."/>
            <person name="Podsiadlowski L."/>
            <person name="Donath A."/>
            <person name="Peters R."/>
            <person name="Mayer C."/>
            <person name="Rust J."/>
            <person name="Gunkel S."/>
            <person name="Lesny P."/>
            <person name="Martin S."/>
            <person name="Oeyen J.P."/>
            <person name="Petersen M."/>
            <person name="Panagiotis P."/>
            <person name="Wilbrandt J."/>
            <person name="Tanja T."/>
        </authorList>
    </citation>
    <scope>NUCLEOTIDE SEQUENCE</scope>
    <source>
        <strain evidence="2">GBR_01_08_01A</strain>
        <tissue evidence="2">Thorax + abdomen</tissue>
    </source>
</reference>
<evidence type="ECO:0000313" key="2">
    <source>
        <dbReference type="EMBL" id="KAK2587344.1"/>
    </source>
</evidence>
<keyword evidence="3" id="KW-1185">Reference proteome</keyword>
<gene>
    <name evidence="2" type="ORF">KPH14_003061</name>
</gene>
<accession>A0AAD9VUJ9</accession>
<evidence type="ECO:0000313" key="3">
    <source>
        <dbReference type="Proteomes" id="UP001258017"/>
    </source>
</evidence>
<proteinExistence type="predicted"/>
<sequence length="172" mass="19680">MKRSIDAERYMLDVNHSECNIDSTFVTLHDKIHLVWVSTGGQVILGINTRKRNSMMSHELHIIGAFHEIAHKVQFQVPLGQFDCSTTVVRSNTEVRGSSPTGPVRPQPNYLSERHDNLRRPLLGSLLTHLYSTPGRVSSHDQRYAYTKKAIEHQDAVKDRTFGQMERETRTD</sequence>
<feature type="region of interest" description="Disordered" evidence="1">
    <location>
        <begin position="91"/>
        <end position="114"/>
    </location>
</feature>
<protein>
    <submittedName>
        <fullName evidence="2">Uncharacterized protein</fullName>
    </submittedName>
</protein>
<reference evidence="2" key="2">
    <citation type="journal article" date="2023" name="Commun. Biol.">
        <title>Intrasexual cuticular hydrocarbon dimorphism in a wasp sheds light on hydrocarbon biosynthesis genes in Hymenoptera.</title>
        <authorList>
            <person name="Moris V.C."/>
            <person name="Podsiadlowski L."/>
            <person name="Martin S."/>
            <person name="Oeyen J.P."/>
            <person name="Donath A."/>
            <person name="Petersen M."/>
            <person name="Wilbrandt J."/>
            <person name="Misof B."/>
            <person name="Liedtke D."/>
            <person name="Thamm M."/>
            <person name="Scheiner R."/>
            <person name="Schmitt T."/>
            <person name="Niehuis O."/>
        </authorList>
    </citation>
    <scope>NUCLEOTIDE SEQUENCE</scope>
    <source>
        <strain evidence="2">GBR_01_08_01A</strain>
    </source>
</reference>
<evidence type="ECO:0000256" key="1">
    <source>
        <dbReference type="SAM" id="MobiDB-lite"/>
    </source>
</evidence>
<dbReference type="AlphaFoldDB" id="A0AAD9VUJ9"/>